<dbReference type="InterPro" id="IPR012495">
    <property type="entry name" value="TadE-like_dom"/>
</dbReference>
<dbReference type="Pfam" id="PF07811">
    <property type="entry name" value="TadE"/>
    <property type="match status" value="1"/>
</dbReference>
<keyword evidence="1" id="KW-0812">Transmembrane</keyword>
<evidence type="ECO:0000256" key="1">
    <source>
        <dbReference type="SAM" id="Phobius"/>
    </source>
</evidence>
<reference evidence="4" key="1">
    <citation type="submission" date="2018-09" db="EMBL/GenBank/DDBJ databases">
        <authorList>
            <person name="Zhu H."/>
        </authorList>
    </citation>
    <scope>NUCLEOTIDE SEQUENCE [LARGE SCALE GENOMIC DNA]</scope>
    <source>
        <strain evidence="4">K2W31S-8</strain>
    </source>
</reference>
<sequence length="162" mass="17175">MDRQAFARRQAQEGVAMVEFAITLPLLLLLLFAIGEFGRLLFQYNSLLQASRDAGRFVANEAWNATLGRVELSASLRTRTQNLAASGVASAQTASCSPDNSVRLVPKPCPGDVAVTAVGSDHVQVTISYTFRPLIGNGLPAFIGNGTALSVPLVATTVMRAL</sequence>
<dbReference type="EMBL" id="CP032419">
    <property type="protein sequence ID" value="AYC32619.1"/>
    <property type="molecule type" value="Genomic_DNA"/>
</dbReference>
<evidence type="ECO:0000259" key="2">
    <source>
        <dbReference type="Pfam" id="PF07811"/>
    </source>
</evidence>
<feature type="domain" description="TadE-like" evidence="2">
    <location>
        <begin position="14"/>
        <end position="56"/>
    </location>
</feature>
<protein>
    <submittedName>
        <fullName evidence="3">Pilus assembly protein</fullName>
    </submittedName>
</protein>
<evidence type="ECO:0000313" key="3">
    <source>
        <dbReference type="EMBL" id="AYC32619.1"/>
    </source>
</evidence>
<dbReference type="OrthoDB" id="7026216at2"/>
<keyword evidence="1" id="KW-1133">Transmembrane helix</keyword>
<keyword evidence="1" id="KW-0472">Membrane</keyword>
<name>A0A385Z098_9PSED</name>
<evidence type="ECO:0000313" key="4">
    <source>
        <dbReference type="Proteomes" id="UP000265560"/>
    </source>
</evidence>
<gene>
    <name evidence="3" type="ORF">D3880_09575</name>
</gene>
<accession>A0A385Z098</accession>
<dbReference type="RefSeq" id="WP_119893240.1">
    <property type="nucleotide sequence ID" value="NZ_CP032419.1"/>
</dbReference>
<organism evidence="3 4">
    <name type="scientific">Pseudomonas cavernae</name>
    <dbReference type="NCBI Taxonomy" id="2320867"/>
    <lineage>
        <taxon>Bacteria</taxon>
        <taxon>Pseudomonadati</taxon>
        <taxon>Pseudomonadota</taxon>
        <taxon>Gammaproteobacteria</taxon>
        <taxon>Pseudomonadales</taxon>
        <taxon>Pseudomonadaceae</taxon>
        <taxon>Pseudomonas</taxon>
    </lineage>
</organism>
<dbReference type="KEGG" id="pcav:D3880_09575"/>
<feature type="transmembrane region" description="Helical" evidence="1">
    <location>
        <begin position="20"/>
        <end position="42"/>
    </location>
</feature>
<dbReference type="AlphaFoldDB" id="A0A385Z098"/>
<dbReference type="Proteomes" id="UP000265560">
    <property type="component" value="Chromosome"/>
</dbReference>
<proteinExistence type="predicted"/>
<keyword evidence="4" id="KW-1185">Reference proteome</keyword>